<proteinExistence type="inferred from homology"/>
<dbReference type="PRINTS" id="PR00081">
    <property type="entry name" value="GDHRDH"/>
</dbReference>
<dbReference type="NCBIfam" id="NF009386">
    <property type="entry name" value="PRK12745.1"/>
    <property type="match status" value="1"/>
</dbReference>
<dbReference type="PANTHER" id="PTHR42760:SF133">
    <property type="entry name" value="3-OXOACYL-[ACYL-CARRIER-PROTEIN] REDUCTASE"/>
    <property type="match status" value="1"/>
</dbReference>
<dbReference type="Pfam" id="PF13561">
    <property type="entry name" value="adh_short_C2"/>
    <property type="match status" value="1"/>
</dbReference>
<sequence>MSEDIYKQQTSEVSKTSEVSAPKVAFITGGSRGIGFGIAEALAKAGFNVAINGMRPAEAVQDVVEKLKQHGNDAIYCQGNIAETEDHRRMLQQIREHYGQLNVLVNNAGVAPKERKDLLEATEESFEYVVKTNLQGPYFLTQQAANWMIEQRQADPDFFACIITISSISVTVASVNRGEYCISKAGLGMLTQLFATRLGEYGIPVYDVRPGVIKTDMTSGVTEKYDRLIEGGLCVQPRWGYPEDVGSAVVALAQGYFPYSTGQTIMVDGGLTIPRL</sequence>
<dbReference type="InterPro" id="IPR002347">
    <property type="entry name" value="SDR_fam"/>
</dbReference>
<accession>A0AA49PYP6</accession>
<dbReference type="AlphaFoldDB" id="A0AA49PYP6"/>
<dbReference type="GO" id="GO:0048038">
    <property type="term" value="F:quinone binding"/>
    <property type="evidence" value="ECO:0007669"/>
    <property type="project" value="TreeGrafter"/>
</dbReference>
<dbReference type="PANTHER" id="PTHR42760">
    <property type="entry name" value="SHORT-CHAIN DEHYDROGENASES/REDUCTASES FAMILY MEMBER"/>
    <property type="match status" value="1"/>
</dbReference>
<dbReference type="PROSITE" id="PS00061">
    <property type="entry name" value="ADH_SHORT"/>
    <property type="match status" value="1"/>
</dbReference>
<dbReference type="InterPro" id="IPR020904">
    <property type="entry name" value="Sc_DH/Rdtase_CS"/>
</dbReference>
<name>A0AA49PYP6_9BACT</name>
<keyword evidence="2" id="KW-0560">Oxidoreductase</keyword>
<dbReference type="FunFam" id="3.40.50.720:FF:000173">
    <property type="entry name" value="3-oxoacyl-[acyl-carrier protein] reductase"/>
    <property type="match status" value="1"/>
</dbReference>
<dbReference type="InterPro" id="IPR036291">
    <property type="entry name" value="NAD(P)-bd_dom_sf"/>
</dbReference>
<dbReference type="GO" id="GO:0016616">
    <property type="term" value="F:oxidoreductase activity, acting on the CH-OH group of donors, NAD or NADP as acceptor"/>
    <property type="evidence" value="ECO:0007669"/>
    <property type="project" value="TreeGrafter"/>
</dbReference>
<protein>
    <submittedName>
        <fullName evidence="3">3-ketoacyl-ACP reductase</fullName>
    </submittedName>
</protein>
<evidence type="ECO:0000256" key="1">
    <source>
        <dbReference type="ARBA" id="ARBA00006484"/>
    </source>
</evidence>
<reference evidence="3" key="1">
    <citation type="journal article" date="2023" name="Comput. Struct. Biotechnol. J.">
        <title>Discovery of a novel marine Bacteroidetes with a rich repertoire of carbohydrate-active enzymes.</title>
        <authorList>
            <person name="Chen B."/>
            <person name="Liu G."/>
            <person name="Chen Q."/>
            <person name="Wang H."/>
            <person name="Liu L."/>
            <person name="Tang K."/>
        </authorList>
    </citation>
    <scope>NUCLEOTIDE SEQUENCE</scope>
    <source>
        <strain evidence="3">TK19036</strain>
    </source>
</reference>
<organism evidence="3">
    <name type="scientific">Roseihalotalea indica</name>
    <dbReference type="NCBI Taxonomy" id="2867963"/>
    <lineage>
        <taxon>Bacteria</taxon>
        <taxon>Pseudomonadati</taxon>
        <taxon>Bacteroidota</taxon>
        <taxon>Cytophagia</taxon>
        <taxon>Cytophagales</taxon>
        <taxon>Catalimonadaceae</taxon>
        <taxon>Roseihalotalea</taxon>
    </lineage>
</organism>
<evidence type="ECO:0000256" key="2">
    <source>
        <dbReference type="ARBA" id="ARBA00023002"/>
    </source>
</evidence>
<evidence type="ECO:0000313" key="3">
    <source>
        <dbReference type="EMBL" id="WKN39798.1"/>
    </source>
</evidence>
<reference evidence="3" key="2">
    <citation type="journal article" date="2024" name="Antonie Van Leeuwenhoek">
        <title>Roseihalotalea indica gen. nov., sp. nov., a halophilic Bacteroidetes from mesopelagic Southwest Indian Ocean with higher carbohydrate metabolic potential.</title>
        <authorList>
            <person name="Chen B."/>
            <person name="Zhang M."/>
            <person name="Lin D."/>
            <person name="Ye J."/>
            <person name="Tang K."/>
        </authorList>
    </citation>
    <scope>NUCLEOTIDE SEQUENCE</scope>
    <source>
        <strain evidence="3">TK19036</strain>
    </source>
</reference>
<dbReference type="GO" id="GO:0006633">
    <property type="term" value="P:fatty acid biosynthetic process"/>
    <property type="evidence" value="ECO:0007669"/>
    <property type="project" value="TreeGrafter"/>
</dbReference>
<comment type="similarity">
    <text evidence="1">Belongs to the short-chain dehydrogenases/reductases (SDR) family.</text>
</comment>
<dbReference type="Gene3D" id="3.40.50.720">
    <property type="entry name" value="NAD(P)-binding Rossmann-like Domain"/>
    <property type="match status" value="1"/>
</dbReference>
<gene>
    <name evidence="3" type="ORF">K4G66_13970</name>
</gene>
<dbReference type="SUPFAM" id="SSF51735">
    <property type="entry name" value="NAD(P)-binding Rossmann-fold domains"/>
    <property type="match status" value="1"/>
</dbReference>
<dbReference type="PRINTS" id="PR00080">
    <property type="entry name" value="SDRFAMILY"/>
</dbReference>
<dbReference type="EMBL" id="CP120682">
    <property type="protein sequence ID" value="WKN39798.1"/>
    <property type="molecule type" value="Genomic_DNA"/>
</dbReference>